<evidence type="ECO:0000259" key="2">
    <source>
        <dbReference type="Pfam" id="PF00646"/>
    </source>
</evidence>
<proteinExistence type="predicted"/>
<dbReference type="AlphaFoldDB" id="C5Y400"/>
<dbReference type="Pfam" id="PF00646">
    <property type="entry name" value="F-box"/>
    <property type="match status" value="1"/>
</dbReference>
<dbReference type="OMA" id="FERYTWE"/>
<dbReference type="InParanoid" id="C5Y400"/>
<protein>
    <submittedName>
        <fullName evidence="4">Uncharacterized protein</fullName>
    </submittedName>
</protein>
<reference evidence="4 5" key="1">
    <citation type="journal article" date="2009" name="Nature">
        <title>The Sorghum bicolor genome and the diversification of grasses.</title>
        <authorList>
            <person name="Paterson A.H."/>
            <person name="Bowers J.E."/>
            <person name="Bruggmann R."/>
            <person name="Dubchak I."/>
            <person name="Grimwood J."/>
            <person name="Gundlach H."/>
            <person name="Haberer G."/>
            <person name="Hellsten U."/>
            <person name="Mitros T."/>
            <person name="Poliakov A."/>
            <person name="Schmutz J."/>
            <person name="Spannagl M."/>
            <person name="Tang H."/>
            <person name="Wang X."/>
            <person name="Wicker T."/>
            <person name="Bharti A.K."/>
            <person name="Chapman J."/>
            <person name="Feltus F.A."/>
            <person name="Gowik U."/>
            <person name="Grigoriev I.V."/>
            <person name="Lyons E."/>
            <person name="Maher C.A."/>
            <person name="Martis M."/>
            <person name="Narechania A."/>
            <person name="Otillar R.P."/>
            <person name="Penning B.W."/>
            <person name="Salamov A.A."/>
            <person name="Wang Y."/>
            <person name="Zhang L."/>
            <person name="Carpita N.C."/>
            <person name="Freeling M."/>
            <person name="Gingle A.R."/>
            <person name="Hash C.T."/>
            <person name="Keller B."/>
            <person name="Klein P."/>
            <person name="Kresovich S."/>
            <person name="McCann M.C."/>
            <person name="Ming R."/>
            <person name="Peterson D.G."/>
            <person name="Mehboob-ur-Rahman"/>
            <person name="Ware D."/>
            <person name="Westhoff P."/>
            <person name="Mayer K.F."/>
            <person name="Messing J."/>
            <person name="Rokhsar D.S."/>
        </authorList>
    </citation>
    <scope>NUCLEOTIDE SEQUENCE [LARGE SCALE GENOMIC DNA]</scope>
    <source>
        <strain evidence="5">cv. BTx623</strain>
    </source>
</reference>
<dbReference type="InterPro" id="IPR036047">
    <property type="entry name" value="F-box-like_dom_sf"/>
</dbReference>
<dbReference type="eggNOG" id="ENOG502R7JI">
    <property type="taxonomic scope" value="Eukaryota"/>
</dbReference>
<keyword evidence="5" id="KW-1185">Reference proteome</keyword>
<dbReference type="Gramene" id="EES07921">
    <property type="protein sequence ID" value="EES07921"/>
    <property type="gene ID" value="SORBI_3005G022700"/>
</dbReference>
<reference evidence="5" key="2">
    <citation type="journal article" date="2018" name="Plant J.">
        <title>The Sorghum bicolor reference genome: improved assembly, gene annotations, a transcriptome atlas, and signatures of genome organization.</title>
        <authorList>
            <person name="McCormick R.F."/>
            <person name="Truong S.K."/>
            <person name="Sreedasyam A."/>
            <person name="Jenkins J."/>
            <person name="Shu S."/>
            <person name="Sims D."/>
            <person name="Kennedy M."/>
            <person name="Amirebrahimi M."/>
            <person name="Weers B.D."/>
            <person name="McKinley B."/>
            <person name="Mattison A."/>
            <person name="Morishige D.T."/>
            <person name="Grimwood J."/>
            <person name="Schmutz J."/>
            <person name="Mullet J.E."/>
        </authorList>
    </citation>
    <scope>NUCLEOTIDE SEQUENCE [LARGE SCALE GENOMIC DNA]</scope>
    <source>
        <strain evidence="5">cv. BTx623</strain>
    </source>
</reference>
<dbReference type="PANTHER" id="PTHR32133:SF378">
    <property type="entry name" value="F-BOX DOMAIN CONTAINING PROTEIN, EXPRESSED"/>
    <property type="match status" value="1"/>
</dbReference>
<name>C5Y400_SORBI</name>
<dbReference type="SUPFAM" id="SSF82171">
    <property type="entry name" value="DPP6 N-terminal domain-like"/>
    <property type="match status" value="1"/>
</dbReference>
<dbReference type="InterPro" id="IPR001810">
    <property type="entry name" value="F-box_dom"/>
</dbReference>
<evidence type="ECO:0000259" key="3">
    <source>
        <dbReference type="Pfam" id="PF23635"/>
    </source>
</evidence>
<dbReference type="Pfam" id="PF23635">
    <property type="entry name" value="Beta-prop_AT5G49610-like"/>
    <property type="match status" value="1"/>
</dbReference>
<dbReference type="EMBL" id="CM000764">
    <property type="protein sequence ID" value="EES07921.2"/>
    <property type="molecule type" value="Genomic_DNA"/>
</dbReference>
<dbReference type="KEGG" id="sbi:8083060"/>
<dbReference type="PANTHER" id="PTHR32133">
    <property type="entry name" value="OS07G0120400 PROTEIN"/>
    <property type="match status" value="1"/>
</dbReference>
<evidence type="ECO:0000256" key="1">
    <source>
        <dbReference type="SAM" id="MobiDB-lite"/>
    </source>
</evidence>
<dbReference type="SUPFAM" id="SSF81383">
    <property type="entry name" value="F-box domain"/>
    <property type="match status" value="1"/>
</dbReference>
<feature type="domain" description="F-box protein AT5G49610-like beta-propeller" evidence="3">
    <location>
        <begin position="136"/>
        <end position="395"/>
    </location>
</feature>
<dbReference type="Gene3D" id="1.20.1280.50">
    <property type="match status" value="1"/>
</dbReference>
<dbReference type="InterPro" id="IPR056594">
    <property type="entry name" value="AT5G49610-like_b-prop"/>
</dbReference>
<evidence type="ECO:0000313" key="4">
    <source>
        <dbReference type="EMBL" id="EES07921.2"/>
    </source>
</evidence>
<accession>C5Y400</accession>
<dbReference type="Proteomes" id="UP000000768">
    <property type="component" value="Chromosome 5"/>
</dbReference>
<organism evidence="4 5">
    <name type="scientific">Sorghum bicolor</name>
    <name type="common">Sorghum</name>
    <name type="synonym">Sorghum vulgare</name>
    <dbReference type="NCBI Taxonomy" id="4558"/>
    <lineage>
        <taxon>Eukaryota</taxon>
        <taxon>Viridiplantae</taxon>
        <taxon>Streptophyta</taxon>
        <taxon>Embryophyta</taxon>
        <taxon>Tracheophyta</taxon>
        <taxon>Spermatophyta</taxon>
        <taxon>Magnoliopsida</taxon>
        <taxon>Liliopsida</taxon>
        <taxon>Poales</taxon>
        <taxon>Poaceae</taxon>
        <taxon>PACMAD clade</taxon>
        <taxon>Panicoideae</taxon>
        <taxon>Andropogonodae</taxon>
        <taxon>Andropogoneae</taxon>
        <taxon>Sorghinae</taxon>
        <taxon>Sorghum</taxon>
    </lineage>
</organism>
<feature type="compositionally biased region" description="Polar residues" evidence="1">
    <location>
        <begin position="22"/>
        <end position="31"/>
    </location>
</feature>
<gene>
    <name evidence="4" type="ORF">SORBI_3005G022700</name>
</gene>
<evidence type="ECO:0000313" key="5">
    <source>
        <dbReference type="Proteomes" id="UP000000768"/>
    </source>
</evidence>
<feature type="region of interest" description="Disordered" evidence="1">
    <location>
        <begin position="1"/>
        <end position="36"/>
    </location>
</feature>
<sequence length="416" mass="46744">MSMDDQGLLPEIPRRRVGLRPSQATRRQLTRPSPWPASPMDLDDLLSEILLRLPPLPSSLPLASLVCSRWRRLVTDPSFIRRFRAHHWRPLGVFFGGGEDLSFSFISDPRYPTTPPERFSVRVLRNVFERYTWELHGCRHGRVVLAHRGRTGHVVCQFLVWNPLTGEAHFLDISQFLDPVRNQNGSYMKGAVIGASGDKGPFKFILAWNELHHNIAHVCVYSSETGVWGDVVSTAVKPLSSVGYGNVLVDNTLYWILFGHQVHILQVDLGSQNVAVIEGPPVEEDHWGIFLCTLAKNGGLSLIVMSANLKAQLWLWETSPDSDGVDRWMHGGTIELDKLLSLRSGEYQQVLWLAGDDNVMFVSTNRGLFMVDLESMQFQKIFETSIVTSQCIHPFKNRYAQGTALANCSLGSISIS</sequence>
<feature type="domain" description="F-box" evidence="2">
    <location>
        <begin position="43"/>
        <end position="81"/>
    </location>
</feature>
<dbReference type="HOGENOM" id="CLU_017945_2_2_1"/>